<dbReference type="GO" id="GO:0004672">
    <property type="term" value="F:protein kinase activity"/>
    <property type="evidence" value="ECO:0007669"/>
    <property type="project" value="InterPro"/>
</dbReference>
<keyword evidence="10" id="KW-1185">Reference proteome</keyword>
<evidence type="ECO:0000256" key="3">
    <source>
        <dbReference type="ARBA" id="ARBA00022777"/>
    </source>
</evidence>
<dbReference type="InterPro" id="IPR027417">
    <property type="entry name" value="P-loop_NTPase"/>
</dbReference>
<dbReference type="EMBL" id="LNIX01000030">
    <property type="protein sequence ID" value="OXA41102.1"/>
    <property type="molecule type" value="Genomic_DNA"/>
</dbReference>
<dbReference type="GO" id="GO:0005524">
    <property type="term" value="F:ATP binding"/>
    <property type="evidence" value="ECO:0007669"/>
    <property type="project" value="UniProtKB-UniRule"/>
</dbReference>
<evidence type="ECO:0000256" key="1">
    <source>
        <dbReference type="ARBA" id="ARBA00022679"/>
    </source>
</evidence>
<keyword evidence="4 6" id="KW-0067">ATP-binding</keyword>
<evidence type="ECO:0000256" key="2">
    <source>
        <dbReference type="ARBA" id="ARBA00022741"/>
    </source>
</evidence>
<keyword evidence="7" id="KW-0812">Transmembrane</keyword>
<keyword evidence="7" id="KW-0472">Membrane</keyword>
<dbReference type="PANTHER" id="PTHR11042">
    <property type="entry name" value="EUKARYOTIC TRANSLATION INITIATION FACTOR 2-ALPHA KINASE EIF2-ALPHA KINASE -RELATED"/>
    <property type="match status" value="1"/>
</dbReference>
<evidence type="ECO:0000256" key="6">
    <source>
        <dbReference type="PROSITE-ProRule" id="PRU10141"/>
    </source>
</evidence>
<dbReference type="SUPFAM" id="SSF52540">
    <property type="entry name" value="P-loop containing nucleoside triphosphate hydrolases"/>
    <property type="match status" value="1"/>
</dbReference>
<dbReference type="PROSITE" id="PS00108">
    <property type="entry name" value="PROTEIN_KINASE_ST"/>
    <property type="match status" value="1"/>
</dbReference>
<evidence type="ECO:0000256" key="7">
    <source>
        <dbReference type="SAM" id="Phobius"/>
    </source>
</evidence>
<feature type="transmembrane region" description="Helical" evidence="7">
    <location>
        <begin position="895"/>
        <end position="915"/>
    </location>
</feature>
<keyword evidence="1" id="KW-0808">Transferase</keyword>
<keyword evidence="7" id="KW-1133">Transmembrane helix</keyword>
<sequence length="959" mass="109792">MEVPWTNPEYTSKLRAECKLGAGAFGKVYKAYNDLEGHVAIKAIPKTSQNNGSSIVSLSSTQSSPVEELQNEITILIALTHTNIIRYYHSWLEEHYLFIKMEYCEVTYKSHFSDPFWNQEERFKNQDFILGSVLKQILTGLQYIHGQNIIHRDIKQDNILIQGVRNPLEIGIVKICDFGLAKLTDNSLKSNVGAQKYRSPDSRFTCKSDIFSTGLVFYETIYLFNTPYDAKEAFEDIRDGKHNFPKVLEENVRFSLQLIKEMTLTAEIRPTAAELCQWITEGGIPVSSPPILPEKNFVGRLGELEKLQNFAKEASVTNHIYISVTGFSGIGKSSLCTQFLATLSQTAYCLDLDGSDWQTLKRNLFTKHHITIPVKQSELLTRFPDKQLVVIYIDNLFGSFTPTSKLASLEDNKIHFLSETDIRKVRNALLINDSMEATNSTNFAVASPDPENEPLIGRNKEIIITAENHDEDKTNVFSFLETFSKVLKTLQKKLVVVVSRVENREDNLTTHFEKLHLEELSPNDAELLVKTLFGIEDVDQISNLVSRYGGFPQTIKQAAAFYSSAVNYSGDTIPQFLNTNKFENMEKICHQKLTCLPITQTILFFPGREVIPMSNIYQALDNVAILMLAMLSFFPSRDISTEICTLLMTKLLLQFPTPGPSTRTRDTIVQEIITSRSMLQSYNLLEMSETGSPHILSIHQTYQARTLSSITPFHEPFSLKILAAVQELIENNENDSQVITERKSKDDLIRVADTVWKNSKDFCNAHQFLTIPRFLDDKSSEVYSSSRFTFLESVVQGVINTNFGNINRAEFNCLASRYIYTNLYLYMNYTSGIRDILRIREHFADFNIDTKLNNLHYTGKIYFLFNLFVFLVMSFLIASPFTMWWYSNRPYFELWWYHVYGIAVLVVLSVFVPLFQIHMLLIYSKAWARGIAQFSAIAIYLVLYGIFKFAEGFSFGWKF</sequence>
<evidence type="ECO:0000256" key="4">
    <source>
        <dbReference type="ARBA" id="ARBA00022840"/>
    </source>
</evidence>
<feature type="domain" description="Protein kinase" evidence="8">
    <location>
        <begin position="14"/>
        <end position="279"/>
    </location>
</feature>
<dbReference type="InterPro" id="IPR017441">
    <property type="entry name" value="Protein_kinase_ATP_BS"/>
</dbReference>
<dbReference type="AlphaFoldDB" id="A0A226D6C5"/>
<dbReference type="Gene3D" id="3.30.200.20">
    <property type="entry name" value="Phosphorylase Kinase, domain 1"/>
    <property type="match status" value="1"/>
</dbReference>
<dbReference type="STRING" id="158441.A0A226D6C5"/>
<reference evidence="9 10" key="1">
    <citation type="submission" date="2015-12" db="EMBL/GenBank/DDBJ databases">
        <title>The genome of Folsomia candida.</title>
        <authorList>
            <person name="Faddeeva A."/>
            <person name="Derks M.F."/>
            <person name="Anvar Y."/>
            <person name="Smit S."/>
            <person name="Van Straalen N."/>
            <person name="Roelofs D."/>
        </authorList>
    </citation>
    <scope>NUCLEOTIDE SEQUENCE [LARGE SCALE GENOMIC DNA]</scope>
    <source>
        <strain evidence="9 10">VU population</strain>
        <tissue evidence="9">Whole body</tissue>
    </source>
</reference>
<dbReference type="InterPro" id="IPR000719">
    <property type="entry name" value="Prot_kinase_dom"/>
</dbReference>
<comment type="similarity">
    <text evidence="5">Belongs to the protein kinase superfamily. Ser/Thr protein kinase family. GCN2 subfamily.</text>
</comment>
<dbReference type="PROSITE" id="PS50011">
    <property type="entry name" value="PROTEIN_KINASE_DOM"/>
    <property type="match status" value="1"/>
</dbReference>
<dbReference type="PROSITE" id="PS00107">
    <property type="entry name" value="PROTEIN_KINASE_ATP"/>
    <property type="match status" value="1"/>
</dbReference>
<keyword evidence="2 6" id="KW-0547">Nucleotide-binding</keyword>
<evidence type="ECO:0000313" key="9">
    <source>
        <dbReference type="EMBL" id="OXA41102.1"/>
    </source>
</evidence>
<evidence type="ECO:0000259" key="8">
    <source>
        <dbReference type="PROSITE" id="PS50011"/>
    </source>
</evidence>
<evidence type="ECO:0000313" key="10">
    <source>
        <dbReference type="Proteomes" id="UP000198287"/>
    </source>
</evidence>
<dbReference type="OrthoDB" id="5337378at2759"/>
<proteinExistence type="inferred from homology"/>
<feature type="transmembrane region" description="Helical" evidence="7">
    <location>
        <begin position="861"/>
        <end position="883"/>
    </location>
</feature>
<evidence type="ECO:0000256" key="5">
    <source>
        <dbReference type="ARBA" id="ARBA00037982"/>
    </source>
</evidence>
<dbReference type="Pfam" id="PF00069">
    <property type="entry name" value="Pkinase"/>
    <property type="match status" value="1"/>
</dbReference>
<dbReference type="InterPro" id="IPR008271">
    <property type="entry name" value="Ser/Thr_kinase_AS"/>
</dbReference>
<name>A0A226D6C5_FOLCA</name>
<feature type="binding site" evidence="6">
    <location>
        <position position="42"/>
    </location>
    <ligand>
        <name>ATP</name>
        <dbReference type="ChEBI" id="CHEBI:30616"/>
    </ligand>
</feature>
<keyword evidence="3 9" id="KW-0418">Kinase</keyword>
<dbReference type="SUPFAM" id="SSF56112">
    <property type="entry name" value="Protein kinase-like (PK-like)"/>
    <property type="match status" value="1"/>
</dbReference>
<dbReference type="GO" id="GO:0005634">
    <property type="term" value="C:nucleus"/>
    <property type="evidence" value="ECO:0007669"/>
    <property type="project" value="TreeGrafter"/>
</dbReference>
<feature type="non-terminal residue" evidence="9">
    <location>
        <position position="959"/>
    </location>
</feature>
<dbReference type="InterPro" id="IPR050339">
    <property type="entry name" value="CC_SR_Kinase"/>
</dbReference>
<protein>
    <submittedName>
        <fullName evidence="9">Mitogen-activated protein kinase kinase kinase 1</fullName>
    </submittedName>
</protein>
<dbReference type="GO" id="GO:0005737">
    <property type="term" value="C:cytoplasm"/>
    <property type="evidence" value="ECO:0007669"/>
    <property type="project" value="TreeGrafter"/>
</dbReference>
<dbReference type="SMART" id="SM00220">
    <property type="entry name" value="S_TKc"/>
    <property type="match status" value="1"/>
</dbReference>
<gene>
    <name evidence="9" type="ORF">Fcan01_24121</name>
</gene>
<organism evidence="9 10">
    <name type="scientific">Folsomia candida</name>
    <name type="common">Springtail</name>
    <dbReference type="NCBI Taxonomy" id="158441"/>
    <lineage>
        <taxon>Eukaryota</taxon>
        <taxon>Metazoa</taxon>
        <taxon>Ecdysozoa</taxon>
        <taxon>Arthropoda</taxon>
        <taxon>Hexapoda</taxon>
        <taxon>Collembola</taxon>
        <taxon>Entomobryomorpha</taxon>
        <taxon>Isotomoidea</taxon>
        <taxon>Isotomidae</taxon>
        <taxon>Proisotominae</taxon>
        <taxon>Folsomia</taxon>
    </lineage>
</organism>
<accession>A0A226D6C5</accession>
<comment type="caution">
    <text evidence="9">The sequence shown here is derived from an EMBL/GenBank/DDBJ whole genome shotgun (WGS) entry which is preliminary data.</text>
</comment>
<feature type="transmembrane region" description="Helical" evidence="7">
    <location>
        <begin position="927"/>
        <end position="947"/>
    </location>
</feature>
<dbReference type="InterPro" id="IPR011009">
    <property type="entry name" value="Kinase-like_dom_sf"/>
</dbReference>
<dbReference type="Gene3D" id="3.40.50.300">
    <property type="entry name" value="P-loop containing nucleotide triphosphate hydrolases"/>
    <property type="match status" value="1"/>
</dbReference>
<dbReference type="Proteomes" id="UP000198287">
    <property type="component" value="Unassembled WGS sequence"/>
</dbReference>
<dbReference type="Gene3D" id="1.10.510.10">
    <property type="entry name" value="Transferase(Phosphotransferase) domain 1"/>
    <property type="match status" value="1"/>
</dbReference>